<organism evidence="2 3">
    <name type="scientific">Dermatophagoides farinae</name>
    <name type="common">American house dust mite</name>
    <dbReference type="NCBI Taxonomy" id="6954"/>
    <lineage>
        <taxon>Eukaryota</taxon>
        <taxon>Metazoa</taxon>
        <taxon>Ecdysozoa</taxon>
        <taxon>Arthropoda</taxon>
        <taxon>Chelicerata</taxon>
        <taxon>Arachnida</taxon>
        <taxon>Acari</taxon>
        <taxon>Acariformes</taxon>
        <taxon>Sarcoptiformes</taxon>
        <taxon>Astigmata</taxon>
        <taxon>Psoroptidia</taxon>
        <taxon>Analgoidea</taxon>
        <taxon>Pyroglyphidae</taxon>
        <taxon>Dermatophagoidinae</taxon>
        <taxon>Dermatophagoides</taxon>
    </lineage>
</organism>
<protein>
    <submittedName>
        <fullName evidence="2">Uncharacterized protein</fullName>
    </submittedName>
</protein>
<gene>
    <name evidence="2" type="ORF">DERF_012506</name>
</gene>
<feature type="compositionally biased region" description="Low complexity" evidence="1">
    <location>
        <begin position="27"/>
        <end position="41"/>
    </location>
</feature>
<feature type="region of interest" description="Disordered" evidence="1">
    <location>
        <begin position="18"/>
        <end position="41"/>
    </location>
</feature>
<dbReference type="Proteomes" id="UP000790347">
    <property type="component" value="Unassembled WGS sequence"/>
</dbReference>
<reference evidence="2" key="2">
    <citation type="journal article" date="2022" name="Res Sq">
        <title>Comparative Genomics Reveals Insights into the Divergent Evolution of Astigmatic Mites and Household Pest Adaptations.</title>
        <authorList>
            <person name="Xiong Q."/>
            <person name="Wan A.T.-Y."/>
            <person name="Liu X.-Y."/>
            <person name="Fung C.S.-H."/>
            <person name="Xiao X."/>
            <person name="Malainual N."/>
            <person name="Hou J."/>
            <person name="Wang L."/>
            <person name="Wang M."/>
            <person name="Yang K."/>
            <person name="Cui Y."/>
            <person name="Leung E."/>
            <person name="Nong W."/>
            <person name="Shin S.-K."/>
            <person name="Au S."/>
            <person name="Jeong K.Y."/>
            <person name="Chew F.T."/>
            <person name="Hui J."/>
            <person name="Leung T.F."/>
            <person name="Tungtrongchitr A."/>
            <person name="Zhong N."/>
            <person name="Liu Z."/>
            <person name="Tsui S."/>
        </authorList>
    </citation>
    <scope>NUCLEOTIDE SEQUENCE</scope>
    <source>
        <strain evidence="2">Derf</strain>
        <tissue evidence="2">Whole organism</tissue>
    </source>
</reference>
<proteinExistence type="predicted"/>
<evidence type="ECO:0000313" key="2">
    <source>
        <dbReference type="EMBL" id="KAH9501677.1"/>
    </source>
</evidence>
<reference evidence="2" key="1">
    <citation type="submission" date="2013-05" db="EMBL/GenBank/DDBJ databases">
        <authorList>
            <person name="Yim A.K.Y."/>
            <person name="Chan T.F."/>
            <person name="Ji K.M."/>
            <person name="Liu X.Y."/>
            <person name="Zhou J.W."/>
            <person name="Li R.Q."/>
            <person name="Yang K.Y."/>
            <person name="Li J."/>
            <person name="Li M."/>
            <person name="Law P.T.W."/>
            <person name="Wu Y.L."/>
            <person name="Cai Z.L."/>
            <person name="Qin H."/>
            <person name="Bao Y."/>
            <person name="Leung R.K.K."/>
            <person name="Ng P.K.S."/>
            <person name="Zou J."/>
            <person name="Zhong X.J."/>
            <person name="Ran P.X."/>
            <person name="Zhong N.S."/>
            <person name="Liu Z.G."/>
            <person name="Tsui S.K.W."/>
        </authorList>
    </citation>
    <scope>NUCLEOTIDE SEQUENCE</scope>
    <source>
        <strain evidence="2">Derf</strain>
        <tissue evidence="2">Whole organism</tissue>
    </source>
</reference>
<evidence type="ECO:0000256" key="1">
    <source>
        <dbReference type="SAM" id="MobiDB-lite"/>
    </source>
</evidence>
<accession>A0A922KYG6</accession>
<evidence type="ECO:0000313" key="3">
    <source>
        <dbReference type="Proteomes" id="UP000790347"/>
    </source>
</evidence>
<dbReference type="AlphaFoldDB" id="A0A922KYG6"/>
<sequence>MIIDHRYRQSCRNCCQDTENDDDDNNNNDNTSNDQHHNNQQRQVKVDLMKENFPLNDDQTYVENLWMKNSHHSTTINGCLLSLNDDNNINDGQNDVNRSNVGGHFGHRFNRHHLQQQQQQRYNNTIGISTGSLSRKARVIGRREYRRRLGKFGIPIITNHKTITTISPSNNDIITKTTTNKSVVNTLIPSTNRWRQRQNRQKWLQCQRLRLKIPDGFKNLQKSNSSNFSETTKENFVSTIAQSINNWPIHHQLFSGHFVQ</sequence>
<dbReference type="EMBL" id="ASGP02000006">
    <property type="protein sequence ID" value="KAH9501677.1"/>
    <property type="molecule type" value="Genomic_DNA"/>
</dbReference>
<comment type="caution">
    <text evidence="2">The sequence shown here is derived from an EMBL/GenBank/DDBJ whole genome shotgun (WGS) entry which is preliminary data.</text>
</comment>
<keyword evidence="3" id="KW-1185">Reference proteome</keyword>
<name>A0A922KYG6_DERFA</name>